<dbReference type="PIRSF" id="PIRSF017082">
    <property type="entry name" value="YflP"/>
    <property type="match status" value="1"/>
</dbReference>
<proteinExistence type="inferred from homology"/>
<dbReference type="InterPro" id="IPR042100">
    <property type="entry name" value="Bug_dom1"/>
</dbReference>
<dbReference type="CDD" id="cd07012">
    <property type="entry name" value="PBP2_Bug_TTT"/>
    <property type="match status" value="1"/>
</dbReference>
<feature type="signal peptide" evidence="2">
    <location>
        <begin position="1"/>
        <end position="22"/>
    </location>
</feature>
<accession>A0AAW8D553</accession>
<evidence type="ECO:0000256" key="2">
    <source>
        <dbReference type="SAM" id="SignalP"/>
    </source>
</evidence>
<dbReference type="PANTHER" id="PTHR42928">
    <property type="entry name" value="TRICARBOXYLATE-BINDING PROTEIN"/>
    <property type="match status" value="1"/>
</dbReference>
<comment type="caution">
    <text evidence="3">The sequence shown here is derived from an EMBL/GenBank/DDBJ whole genome shotgun (WGS) entry which is preliminary data.</text>
</comment>
<evidence type="ECO:0000313" key="4">
    <source>
        <dbReference type="Proteomes" id="UP001242045"/>
    </source>
</evidence>
<dbReference type="Pfam" id="PF03401">
    <property type="entry name" value="TctC"/>
    <property type="match status" value="1"/>
</dbReference>
<dbReference type="Gene3D" id="3.40.190.10">
    <property type="entry name" value="Periplasmic binding protein-like II"/>
    <property type="match status" value="1"/>
</dbReference>
<organism evidence="3 4">
    <name type="scientific">Variovorax boronicumulans</name>
    <dbReference type="NCBI Taxonomy" id="436515"/>
    <lineage>
        <taxon>Bacteria</taxon>
        <taxon>Pseudomonadati</taxon>
        <taxon>Pseudomonadota</taxon>
        <taxon>Betaproteobacteria</taxon>
        <taxon>Burkholderiales</taxon>
        <taxon>Comamonadaceae</taxon>
        <taxon>Variovorax</taxon>
    </lineage>
</organism>
<dbReference type="InterPro" id="IPR005064">
    <property type="entry name" value="BUG"/>
</dbReference>
<dbReference type="SUPFAM" id="SSF53850">
    <property type="entry name" value="Periplasmic binding protein-like II"/>
    <property type="match status" value="1"/>
</dbReference>
<dbReference type="Proteomes" id="UP001242045">
    <property type="component" value="Unassembled WGS sequence"/>
</dbReference>
<feature type="chain" id="PRO_5043925289" evidence="2">
    <location>
        <begin position="23"/>
        <end position="322"/>
    </location>
</feature>
<name>A0AAW8D553_9BURK</name>
<dbReference type="PANTHER" id="PTHR42928:SF5">
    <property type="entry name" value="BLR1237 PROTEIN"/>
    <property type="match status" value="1"/>
</dbReference>
<sequence>MLNRREALAGIAVTLAAPMSSAATTDLPEMMRIVMPFPAGGALDGMTRIFADTYQKVTGRQCIVDNKPGAATTIGASEVSRAKPDGSVVLWTTGGHLTNGVLMKKLPYHPIDGFTPLSMVYSTYGFALLHRTNGPFNTLAEFVAAAKKQPGKLSYASAGNGNTTHVVGALFAKQAGIDLIHVPYKGTPLTDLISGVVDVSFIAPSSVMQYIEAKKIKALAITGAQRAETLPTVPTFAELGMPDIDIPAWIGMLAPPKMPPQVLAALYEGVAKTLADPGFKEKMVTFGNKVSGMPPDRFKAYLEREFARYQRILPPLGIEMDS</sequence>
<dbReference type="RefSeq" id="WP_307685888.1">
    <property type="nucleotide sequence ID" value="NZ_JAUSRD010000010.1"/>
</dbReference>
<evidence type="ECO:0000256" key="1">
    <source>
        <dbReference type="ARBA" id="ARBA00006987"/>
    </source>
</evidence>
<comment type="similarity">
    <text evidence="1">Belongs to the UPF0065 (bug) family.</text>
</comment>
<evidence type="ECO:0000313" key="3">
    <source>
        <dbReference type="EMBL" id="MDP9894956.1"/>
    </source>
</evidence>
<reference evidence="3" key="1">
    <citation type="submission" date="2023-07" db="EMBL/GenBank/DDBJ databases">
        <title>Sorghum-associated microbial communities from plants grown in Nebraska, USA.</title>
        <authorList>
            <person name="Schachtman D."/>
        </authorList>
    </citation>
    <scope>NUCLEOTIDE SEQUENCE</scope>
    <source>
        <strain evidence="3">DS3754</strain>
    </source>
</reference>
<dbReference type="AlphaFoldDB" id="A0AAW8D553"/>
<dbReference type="EMBL" id="JAUSRD010000010">
    <property type="protein sequence ID" value="MDP9894956.1"/>
    <property type="molecule type" value="Genomic_DNA"/>
</dbReference>
<dbReference type="Gene3D" id="3.40.190.150">
    <property type="entry name" value="Bordetella uptake gene, domain 1"/>
    <property type="match status" value="1"/>
</dbReference>
<keyword evidence="2" id="KW-0732">Signal</keyword>
<gene>
    <name evidence="3" type="ORF">J2W31_004081</name>
</gene>
<protein>
    <submittedName>
        <fullName evidence="3">Tripartite-type tricarboxylate transporter receptor subunit TctC</fullName>
    </submittedName>
</protein>
<keyword evidence="3" id="KW-0675">Receptor</keyword>